<dbReference type="GO" id="GO:0008270">
    <property type="term" value="F:zinc ion binding"/>
    <property type="evidence" value="ECO:0007669"/>
    <property type="project" value="UniProtKB-KW"/>
</dbReference>
<dbReference type="InterPro" id="IPR053238">
    <property type="entry name" value="RING-H2_zinc_finger"/>
</dbReference>
<evidence type="ECO:0000259" key="9">
    <source>
        <dbReference type="PROSITE" id="PS50089"/>
    </source>
</evidence>
<organism evidence="10 11">
    <name type="scientific">Ceratopteris richardii</name>
    <name type="common">Triangle waterfern</name>
    <dbReference type="NCBI Taxonomy" id="49495"/>
    <lineage>
        <taxon>Eukaryota</taxon>
        <taxon>Viridiplantae</taxon>
        <taxon>Streptophyta</taxon>
        <taxon>Embryophyta</taxon>
        <taxon>Tracheophyta</taxon>
        <taxon>Polypodiopsida</taxon>
        <taxon>Polypodiidae</taxon>
        <taxon>Polypodiales</taxon>
        <taxon>Pteridineae</taxon>
        <taxon>Pteridaceae</taxon>
        <taxon>Parkerioideae</taxon>
        <taxon>Ceratopteris</taxon>
    </lineage>
</organism>
<dbReference type="Pfam" id="PF13639">
    <property type="entry name" value="zf-RING_2"/>
    <property type="match status" value="1"/>
</dbReference>
<evidence type="ECO:0000256" key="1">
    <source>
        <dbReference type="ARBA" id="ARBA00000900"/>
    </source>
</evidence>
<keyword evidence="5" id="KW-0862">Zinc</keyword>
<dbReference type="CDD" id="cd16461">
    <property type="entry name" value="RING-H2_EL5-like"/>
    <property type="match status" value="1"/>
</dbReference>
<dbReference type="AlphaFoldDB" id="A0A8T2R9E6"/>
<comment type="caution">
    <text evidence="10">The sequence shown here is derived from an EMBL/GenBank/DDBJ whole genome shotgun (WGS) entry which is preliminary data.</text>
</comment>
<feature type="domain" description="RING-type" evidence="9">
    <location>
        <begin position="173"/>
        <end position="215"/>
    </location>
</feature>
<dbReference type="PANTHER" id="PTHR14155:SF627">
    <property type="entry name" value="OS06G0192800 PROTEIN"/>
    <property type="match status" value="1"/>
</dbReference>
<keyword evidence="11" id="KW-1185">Reference proteome</keyword>
<protein>
    <recommendedName>
        <fullName evidence="2">RING-type E3 ubiquitin transferase</fullName>
        <ecNumber evidence="2">2.3.2.27</ecNumber>
    </recommendedName>
</protein>
<sequence>MQLYQANRAPPLSDVTASMAALRSRTFMLVESLSPSTIRSSAVDDDSASAPLSEPFALTPPYTSGHDGNFSYVGAVLVALFLSFFFMAASAVVMRRYSGAANGDAVGPAEQAPPVLTVTQGVDRNLVDVLPIVVFRSSKDVNVRSVEESVNQDAKYSVVSVLPPNDWRHRAECVVCLTDFHEAESIRMLPKCEHCFHEQCIEMWLSTHSTCPLCRRSLLPSDMVSCPCSIDQASSS</sequence>
<proteinExistence type="inferred from homology"/>
<dbReference type="EMBL" id="CM035434">
    <property type="protein sequence ID" value="KAH7292660.1"/>
    <property type="molecule type" value="Genomic_DNA"/>
</dbReference>
<dbReference type="OrthoDB" id="8062037at2759"/>
<feature type="transmembrane region" description="Helical" evidence="8">
    <location>
        <begin position="70"/>
        <end position="93"/>
    </location>
</feature>
<dbReference type="Gene3D" id="3.30.40.10">
    <property type="entry name" value="Zinc/RING finger domain, C3HC4 (zinc finger)"/>
    <property type="match status" value="1"/>
</dbReference>
<dbReference type="InterPro" id="IPR013083">
    <property type="entry name" value="Znf_RING/FYVE/PHD"/>
</dbReference>
<evidence type="ECO:0000256" key="8">
    <source>
        <dbReference type="SAM" id="Phobius"/>
    </source>
</evidence>
<keyword evidence="8" id="KW-0472">Membrane</keyword>
<accession>A0A8T2R9E6</accession>
<comment type="similarity">
    <text evidence="6">Belongs to the RING-type zinc finger family. ATL subfamily.</text>
</comment>
<dbReference type="SUPFAM" id="SSF57850">
    <property type="entry name" value="RING/U-box"/>
    <property type="match status" value="1"/>
</dbReference>
<gene>
    <name evidence="10" type="ORF">KP509_29G080000</name>
</gene>
<keyword evidence="4 7" id="KW-0863">Zinc-finger</keyword>
<name>A0A8T2R9E6_CERRI</name>
<dbReference type="Proteomes" id="UP000825935">
    <property type="component" value="Chromosome 29"/>
</dbReference>
<keyword evidence="8" id="KW-1133">Transmembrane helix</keyword>
<evidence type="ECO:0000313" key="11">
    <source>
        <dbReference type="Proteomes" id="UP000825935"/>
    </source>
</evidence>
<evidence type="ECO:0000256" key="2">
    <source>
        <dbReference type="ARBA" id="ARBA00012483"/>
    </source>
</evidence>
<evidence type="ECO:0000256" key="5">
    <source>
        <dbReference type="ARBA" id="ARBA00022833"/>
    </source>
</evidence>
<evidence type="ECO:0000256" key="6">
    <source>
        <dbReference type="ARBA" id="ARBA00024209"/>
    </source>
</evidence>
<dbReference type="EC" id="2.3.2.27" evidence="2"/>
<evidence type="ECO:0000256" key="7">
    <source>
        <dbReference type="PROSITE-ProRule" id="PRU00175"/>
    </source>
</evidence>
<keyword evidence="3" id="KW-0479">Metal-binding</keyword>
<dbReference type="SMART" id="SM00184">
    <property type="entry name" value="RING"/>
    <property type="match status" value="1"/>
</dbReference>
<dbReference type="GO" id="GO:0061630">
    <property type="term" value="F:ubiquitin protein ligase activity"/>
    <property type="evidence" value="ECO:0007669"/>
    <property type="project" value="UniProtKB-EC"/>
</dbReference>
<evidence type="ECO:0000256" key="4">
    <source>
        <dbReference type="ARBA" id="ARBA00022771"/>
    </source>
</evidence>
<reference evidence="10" key="1">
    <citation type="submission" date="2021-08" db="EMBL/GenBank/DDBJ databases">
        <title>WGS assembly of Ceratopteris richardii.</title>
        <authorList>
            <person name="Marchant D.B."/>
            <person name="Chen G."/>
            <person name="Jenkins J."/>
            <person name="Shu S."/>
            <person name="Leebens-Mack J."/>
            <person name="Grimwood J."/>
            <person name="Schmutz J."/>
            <person name="Soltis P."/>
            <person name="Soltis D."/>
            <person name="Chen Z.-H."/>
        </authorList>
    </citation>
    <scope>NUCLEOTIDE SEQUENCE</scope>
    <source>
        <strain evidence="10">Whitten #5841</strain>
        <tissue evidence="10">Leaf</tissue>
    </source>
</reference>
<evidence type="ECO:0000313" key="10">
    <source>
        <dbReference type="EMBL" id="KAH7292660.1"/>
    </source>
</evidence>
<dbReference type="PANTHER" id="PTHR14155">
    <property type="entry name" value="RING FINGER DOMAIN-CONTAINING"/>
    <property type="match status" value="1"/>
</dbReference>
<dbReference type="InterPro" id="IPR001841">
    <property type="entry name" value="Znf_RING"/>
</dbReference>
<evidence type="ECO:0000256" key="3">
    <source>
        <dbReference type="ARBA" id="ARBA00022723"/>
    </source>
</evidence>
<comment type="catalytic activity">
    <reaction evidence="1">
        <text>S-ubiquitinyl-[E2 ubiquitin-conjugating enzyme]-L-cysteine + [acceptor protein]-L-lysine = [E2 ubiquitin-conjugating enzyme]-L-cysteine + N(6)-ubiquitinyl-[acceptor protein]-L-lysine.</text>
        <dbReference type="EC" id="2.3.2.27"/>
    </reaction>
</comment>
<dbReference type="PROSITE" id="PS50089">
    <property type="entry name" value="ZF_RING_2"/>
    <property type="match status" value="1"/>
</dbReference>
<keyword evidence="8" id="KW-0812">Transmembrane</keyword>